<keyword evidence="2" id="KW-1185">Reference proteome</keyword>
<accession>A0A4D6LLJ7</accession>
<evidence type="ECO:0000313" key="2">
    <source>
        <dbReference type="Proteomes" id="UP000501690"/>
    </source>
</evidence>
<proteinExistence type="predicted"/>
<organism evidence="1 2">
    <name type="scientific">Vigna unguiculata</name>
    <name type="common">Cowpea</name>
    <dbReference type="NCBI Taxonomy" id="3917"/>
    <lineage>
        <taxon>Eukaryota</taxon>
        <taxon>Viridiplantae</taxon>
        <taxon>Streptophyta</taxon>
        <taxon>Embryophyta</taxon>
        <taxon>Tracheophyta</taxon>
        <taxon>Spermatophyta</taxon>
        <taxon>Magnoliopsida</taxon>
        <taxon>eudicotyledons</taxon>
        <taxon>Gunneridae</taxon>
        <taxon>Pentapetalae</taxon>
        <taxon>rosids</taxon>
        <taxon>fabids</taxon>
        <taxon>Fabales</taxon>
        <taxon>Fabaceae</taxon>
        <taxon>Papilionoideae</taxon>
        <taxon>50 kb inversion clade</taxon>
        <taxon>NPAAA clade</taxon>
        <taxon>indigoferoid/millettioid clade</taxon>
        <taxon>Phaseoleae</taxon>
        <taxon>Vigna</taxon>
    </lineage>
</organism>
<dbReference type="Proteomes" id="UP000501690">
    <property type="component" value="Linkage Group LG4"/>
</dbReference>
<protein>
    <submittedName>
        <fullName evidence="1">Uncharacterized protein</fullName>
    </submittedName>
</protein>
<reference evidence="1 2" key="1">
    <citation type="submission" date="2019-04" db="EMBL/GenBank/DDBJ databases">
        <title>An improved genome assembly and genetic linkage map for asparagus bean, Vigna unguiculata ssp. sesquipedialis.</title>
        <authorList>
            <person name="Xia Q."/>
            <person name="Zhang R."/>
            <person name="Dong Y."/>
        </authorList>
    </citation>
    <scope>NUCLEOTIDE SEQUENCE [LARGE SCALE GENOMIC DNA]</scope>
    <source>
        <tissue evidence="1">Leaf</tissue>
    </source>
</reference>
<gene>
    <name evidence="1" type="ORF">DEO72_LG4g124</name>
</gene>
<sequence length="214" mass="23262">MYDLPMLFLHYFEGFWVFPRNRLAAQPLPPSDTSEVNVVLVSGMNRLAAMSICQAARRGVEKPRFRLVLVYRLAALGLPPGDGERHLAARGNPPGDSGEIGALHASLAPDEGDCTARRSGLVSPGGARCCTMSGLVHGWWLTCDDMRGEVHIQLLSCGDTSEVRRVGLRAGRFVEARPRAGSSPFLFVYGDDRVIRYTGADVYIGDAEDAQATE</sequence>
<evidence type="ECO:0000313" key="1">
    <source>
        <dbReference type="EMBL" id="QCD89185.1"/>
    </source>
</evidence>
<name>A0A4D6LLJ7_VIGUN</name>
<dbReference type="AlphaFoldDB" id="A0A4D6LLJ7"/>
<dbReference type="EMBL" id="CP039348">
    <property type="protein sequence ID" value="QCD89185.1"/>
    <property type="molecule type" value="Genomic_DNA"/>
</dbReference>